<dbReference type="SUPFAM" id="SSF56801">
    <property type="entry name" value="Acetyl-CoA synthetase-like"/>
    <property type="match status" value="1"/>
</dbReference>
<dbReference type="PANTHER" id="PTHR24096:SF149">
    <property type="entry name" value="AMP-BINDING DOMAIN-CONTAINING PROTEIN-RELATED"/>
    <property type="match status" value="1"/>
</dbReference>
<dbReference type="Pfam" id="PF00501">
    <property type="entry name" value="AMP-binding"/>
    <property type="match status" value="1"/>
</dbReference>
<dbReference type="EMBL" id="UYYB01026020">
    <property type="protein sequence ID" value="VDM72566.1"/>
    <property type="molecule type" value="Genomic_DNA"/>
</dbReference>
<dbReference type="InterPro" id="IPR042099">
    <property type="entry name" value="ANL_N_sf"/>
</dbReference>
<evidence type="ECO:0000259" key="5">
    <source>
        <dbReference type="Pfam" id="PF00501"/>
    </source>
</evidence>
<dbReference type="Proteomes" id="UP000270094">
    <property type="component" value="Unassembled WGS sequence"/>
</dbReference>
<organism evidence="6 7">
    <name type="scientific">Strongylus vulgaris</name>
    <name type="common">Blood worm</name>
    <dbReference type="NCBI Taxonomy" id="40348"/>
    <lineage>
        <taxon>Eukaryota</taxon>
        <taxon>Metazoa</taxon>
        <taxon>Ecdysozoa</taxon>
        <taxon>Nematoda</taxon>
        <taxon>Chromadorea</taxon>
        <taxon>Rhabditida</taxon>
        <taxon>Rhabditina</taxon>
        <taxon>Rhabditomorpha</taxon>
        <taxon>Strongyloidea</taxon>
        <taxon>Strongylidae</taxon>
        <taxon>Strongylus</taxon>
    </lineage>
</organism>
<evidence type="ECO:0000256" key="1">
    <source>
        <dbReference type="ARBA" id="ARBA00004275"/>
    </source>
</evidence>
<dbReference type="InterPro" id="IPR000873">
    <property type="entry name" value="AMP-dep_synth/lig_dom"/>
</dbReference>
<dbReference type="OrthoDB" id="10253869at2759"/>
<keyword evidence="3" id="KW-0436">Ligase</keyword>
<proteinExistence type="inferred from homology"/>
<name>A0A3P7IR67_STRVU</name>
<dbReference type="Gene3D" id="3.40.50.12780">
    <property type="entry name" value="N-terminal domain of ligase-like"/>
    <property type="match status" value="1"/>
</dbReference>
<feature type="domain" description="AMP-dependent synthetase/ligase" evidence="5">
    <location>
        <begin position="2"/>
        <end position="124"/>
    </location>
</feature>
<evidence type="ECO:0000313" key="7">
    <source>
        <dbReference type="Proteomes" id="UP000270094"/>
    </source>
</evidence>
<dbReference type="AlphaFoldDB" id="A0A3P7IR67"/>
<dbReference type="GO" id="GO:0005777">
    <property type="term" value="C:peroxisome"/>
    <property type="evidence" value="ECO:0007669"/>
    <property type="project" value="UniProtKB-SubCell"/>
</dbReference>
<reference evidence="6 7" key="1">
    <citation type="submission" date="2018-11" db="EMBL/GenBank/DDBJ databases">
        <authorList>
            <consortium name="Pathogen Informatics"/>
        </authorList>
    </citation>
    <scope>NUCLEOTIDE SEQUENCE [LARGE SCALE GENOMIC DNA]</scope>
</reference>
<evidence type="ECO:0000256" key="4">
    <source>
        <dbReference type="ARBA" id="ARBA00023140"/>
    </source>
</evidence>
<gene>
    <name evidence="6" type="ORF">SVUK_LOCUS7564</name>
</gene>
<keyword evidence="4" id="KW-0576">Peroxisome</keyword>
<dbReference type="GO" id="GO:0016405">
    <property type="term" value="F:CoA-ligase activity"/>
    <property type="evidence" value="ECO:0007669"/>
    <property type="project" value="TreeGrafter"/>
</dbReference>
<evidence type="ECO:0000313" key="6">
    <source>
        <dbReference type="EMBL" id="VDM72566.1"/>
    </source>
</evidence>
<accession>A0A3P7IR67</accession>
<comment type="subcellular location">
    <subcellularLocation>
        <location evidence="1">Peroxisome</location>
    </subcellularLocation>
</comment>
<comment type="similarity">
    <text evidence="2">Belongs to the ATP-dependent AMP-binding enzyme family.</text>
</comment>
<dbReference type="PANTHER" id="PTHR24096">
    <property type="entry name" value="LONG-CHAIN-FATTY-ACID--COA LIGASE"/>
    <property type="match status" value="1"/>
</dbReference>
<feature type="non-terminal residue" evidence="6">
    <location>
        <position position="1"/>
    </location>
</feature>
<keyword evidence="7" id="KW-1185">Reference proteome</keyword>
<protein>
    <recommendedName>
        <fullName evidence="5">AMP-dependent synthetase/ligase domain-containing protein</fullName>
    </recommendedName>
</protein>
<evidence type="ECO:0000256" key="3">
    <source>
        <dbReference type="ARBA" id="ARBA00022598"/>
    </source>
</evidence>
<evidence type="ECO:0000256" key="2">
    <source>
        <dbReference type="ARBA" id="ARBA00006432"/>
    </source>
</evidence>
<sequence>VDTLNVVPSLISFLCRVDTERFDLSSLRTVLCGSSSLGKELSKAFLEKFPSVKNLIQGYGMTEVVVLSHLTPLGLPDDKHLGSCGKLLPGFQAKLKHEAGHVIDKPNIPGELYIKSPTVMLGYFNMSDEDENVVDEDEWLRTGDVLYYDEDGFYYVVGRVKDLIKVNGVQVSPSQLVSHFFLEP</sequence>